<sequence>MSGIVSTSWRVRSLTRRVVHLGRIVLHEVTKDVESSQSASILLKL</sequence>
<proteinExistence type="predicted"/>
<evidence type="ECO:0000313" key="1">
    <source>
        <dbReference type="EMBL" id="OCT77082.1"/>
    </source>
</evidence>
<name>A0A974CQE1_XENLA</name>
<organism evidence="1 2">
    <name type="scientific">Xenopus laevis</name>
    <name type="common">African clawed frog</name>
    <dbReference type="NCBI Taxonomy" id="8355"/>
    <lineage>
        <taxon>Eukaryota</taxon>
        <taxon>Metazoa</taxon>
        <taxon>Chordata</taxon>
        <taxon>Craniata</taxon>
        <taxon>Vertebrata</taxon>
        <taxon>Euteleostomi</taxon>
        <taxon>Amphibia</taxon>
        <taxon>Batrachia</taxon>
        <taxon>Anura</taxon>
        <taxon>Pipoidea</taxon>
        <taxon>Pipidae</taxon>
        <taxon>Xenopodinae</taxon>
        <taxon>Xenopus</taxon>
        <taxon>Xenopus</taxon>
    </lineage>
</organism>
<evidence type="ECO:0000313" key="2">
    <source>
        <dbReference type="Proteomes" id="UP000694892"/>
    </source>
</evidence>
<gene>
    <name evidence="1" type="ORF">XELAEV_18032277mg</name>
</gene>
<reference evidence="2" key="1">
    <citation type="journal article" date="2016" name="Nature">
        <title>Genome evolution in the allotetraploid frog Xenopus laevis.</title>
        <authorList>
            <person name="Session A.M."/>
            <person name="Uno Y."/>
            <person name="Kwon T."/>
            <person name="Chapman J.A."/>
            <person name="Toyoda A."/>
            <person name="Takahashi S."/>
            <person name="Fukui A."/>
            <person name="Hikosaka A."/>
            <person name="Suzuki A."/>
            <person name="Kondo M."/>
            <person name="van Heeringen S.J."/>
            <person name="Quigley I."/>
            <person name="Heinz S."/>
            <person name="Ogino H."/>
            <person name="Ochi H."/>
            <person name="Hellsten U."/>
            <person name="Lyons J.B."/>
            <person name="Simakov O."/>
            <person name="Putnam N."/>
            <person name="Stites J."/>
            <person name="Kuroki Y."/>
            <person name="Tanaka T."/>
            <person name="Michiue T."/>
            <person name="Watanabe M."/>
            <person name="Bogdanovic O."/>
            <person name="Lister R."/>
            <person name="Georgiou G."/>
            <person name="Paranjpe S.S."/>
            <person name="van Kruijsbergen I."/>
            <person name="Shu S."/>
            <person name="Carlson J."/>
            <person name="Kinoshita T."/>
            <person name="Ohta Y."/>
            <person name="Mawaribuchi S."/>
            <person name="Jenkins J."/>
            <person name="Grimwood J."/>
            <person name="Schmutz J."/>
            <person name="Mitros T."/>
            <person name="Mozaffari S.V."/>
            <person name="Suzuki Y."/>
            <person name="Haramoto Y."/>
            <person name="Yamamoto T.S."/>
            <person name="Takagi C."/>
            <person name="Heald R."/>
            <person name="Miller K."/>
            <person name="Haudenschild C."/>
            <person name="Kitzman J."/>
            <person name="Nakayama T."/>
            <person name="Izutsu Y."/>
            <person name="Robert J."/>
            <person name="Fortriede J."/>
            <person name="Burns K."/>
            <person name="Lotay V."/>
            <person name="Karimi K."/>
            <person name="Yasuoka Y."/>
            <person name="Dichmann D.S."/>
            <person name="Flajnik M.F."/>
            <person name="Houston D.W."/>
            <person name="Shendure J."/>
            <person name="DuPasquier L."/>
            <person name="Vize P.D."/>
            <person name="Zorn A.M."/>
            <person name="Ito M."/>
            <person name="Marcotte E.M."/>
            <person name="Wallingford J.B."/>
            <person name="Ito Y."/>
            <person name="Asashima M."/>
            <person name="Ueno N."/>
            <person name="Matsuda Y."/>
            <person name="Veenstra G.J."/>
            <person name="Fujiyama A."/>
            <person name="Harland R.M."/>
            <person name="Taira M."/>
            <person name="Rokhsar D.S."/>
        </authorList>
    </citation>
    <scope>NUCLEOTIDE SEQUENCE [LARGE SCALE GENOMIC DNA]</scope>
    <source>
        <strain evidence="2">J</strain>
    </source>
</reference>
<dbReference type="Proteomes" id="UP000694892">
    <property type="component" value="Chromosome 6L"/>
</dbReference>
<dbReference type="AlphaFoldDB" id="A0A974CQE1"/>
<dbReference type="EMBL" id="CM004476">
    <property type="protein sequence ID" value="OCT77082.1"/>
    <property type="molecule type" value="Genomic_DNA"/>
</dbReference>
<accession>A0A974CQE1</accession>
<protein>
    <submittedName>
        <fullName evidence="1">Uncharacterized protein</fullName>
    </submittedName>
</protein>